<dbReference type="GO" id="GO:0016042">
    <property type="term" value="P:lipid catabolic process"/>
    <property type="evidence" value="ECO:0007669"/>
    <property type="project" value="TreeGrafter"/>
</dbReference>
<evidence type="ECO:0000256" key="1">
    <source>
        <dbReference type="ARBA" id="ARBA00004613"/>
    </source>
</evidence>
<dbReference type="PANTHER" id="PTHR11610">
    <property type="entry name" value="LIPASE"/>
    <property type="match status" value="1"/>
</dbReference>
<organism evidence="9 15">
    <name type="scientific">Rotaria magnacalcarata</name>
    <dbReference type="NCBI Taxonomy" id="392030"/>
    <lineage>
        <taxon>Eukaryota</taxon>
        <taxon>Metazoa</taxon>
        <taxon>Spiralia</taxon>
        <taxon>Gnathifera</taxon>
        <taxon>Rotifera</taxon>
        <taxon>Eurotatoria</taxon>
        <taxon>Bdelloidea</taxon>
        <taxon>Philodinida</taxon>
        <taxon>Philodinidae</taxon>
        <taxon>Rotaria</taxon>
    </lineage>
</organism>
<dbReference type="EMBL" id="CAJOBJ010000498">
    <property type="protein sequence ID" value="CAF3826590.1"/>
    <property type="molecule type" value="Genomic_DNA"/>
</dbReference>
<evidence type="ECO:0000256" key="6">
    <source>
        <dbReference type="SAM" id="MobiDB-lite"/>
    </source>
</evidence>
<feature type="binding site" evidence="4">
    <location>
        <position position="199"/>
    </location>
    <ligand>
        <name>Ca(2+)</name>
        <dbReference type="ChEBI" id="CHEBI:29108"/>
    </ligand>
</feature>
<evidence type="ECO:0000256" key="7">
    <source>
        <dbReference type="SAM" id="SignalP"/>
    </source>
</evidence>
<keyword evidence="4" id="KW-0106">Calcium</keyword>
<evidence type="ECO:0000256" key="5">
    <source>
        <dbReference type="RuleBase" id="RU004262"/>
    </source>
</evidence>
<feature type="signal peptide" evidence="7">
    <location>
        <begin position="1"/>
        <end position="23"/>
    </location>
</feature>
<dbReference type="EMBL" id="CAJNRE010011656">
    <property type="protein sequence ID" value="CAF2103345.1"/>
    <property type="molecule type" value="Genomic_DNA"/>
</dbReference>
<dbReference type="PIRSF" id="PIRSF000865">
    <property type="entry name" value="Lipoprotein_lipase_LIPH"/>
    <property type="match status" value="1"/>
</dbReference>
<dbReference type="Proteomes" id="UP000663824">
    <property type="component" value="Unassembled WGS sequence"/>
</dbReference>
<evidence type="ECO:0000256" key="4">
    <source>
        <dbReference type="PIRSR" id="PIRSR000865-2"/>
    </source>
</evidence>
<protein>
    <recommendedName>
        <fullName evidence="8">Lipase domain-containing protein</fullName>
    </recommendedName>
</protein>
<reference evidence="9" key="1">
    <citation type="submission" date="2021-02" db="EMBL/GenBank/DDBJ databases">
        <authorList>
            <person name="Nowell W R."/>
        </authorList>
    </citation>
    <scope>NUCLEOTIDE SEQUENCE</scope>
</reference>
<evidence type="ECO:0000313" key="9">
    <source>
        <dbReference type="EMBL" id="CAF1415947.1"/>
    </source>
</evidence>
<evidence type="ECO:0000313" key="12">
    <source>
        <dbReference type="EMBL" id="CAF3826590.1"/>
    </source>
</evidence>
<evidence type="ECO:0000313" key="15">
    <source>
        <dbReference type="Proteomes" id="UP000663855"/>
    </source>
</evidence>
<dbReference type="GO" id="GO:0005615">
    <property type="term" value="C:extracellular space"/>
    <property type="evidence" value="ECO:0007669"/>
    <property type="project" value="TreeGrafter"/>
</dbReference>
<dbReference type="Proteomes" id="UP000676336">
    <property type="component" value="Unassembled WGS sequence"/>
</dbReference>
<dbReference type="InterPro" id="IPR013818">
    <property type="entry name" value="Lipase"/>
</dbReference>
<dbReference type="Pfam" id="PF00151">
    <property type="entry name" value="Lipase"/>
    <property type="match status" value="2"/>
</dbReference>
<dbReference type="AlphaFoldDB" id="A0A815LXX8"/>
<feature type="chain" id="PRO_5036411972" description="Lipase domain-containing protein" evidence="7">
    <location>
        <begin position="24"/>
        <end position="414"/>
    </location>
</feature>
<keyword evidence="4" id="KW-0479">Metal-binding</keyword>
<feature type="domain" description="Lipase" evidence="8">
    <location>
        <begin position="297"/>
        <end position="378"/>
    </location>
</feature>
<accession>A0A815LXX8</accession>
<comment type="subcellular location">
    <subcellularLocation>
        <location evidence="1">Secreted</location>
    </subcellularLocation>
</comment>
<dbReference type="Proteomes" id="UP000681720">
    <property type="component" value="Unassembled WGS sequence"/>
</dbReference>
<feature type="domain" description="Lipase" evidence="8">
    <location>
        <begin position="24"/>
        <end position="241"/>
    </location>
</feature>
<dbReference type="EMBL" id="CAJOBI010002790">
    <property type="protein sequence ID" value="CAF3944399.1"/>
    <property type="molecule type" value="Genomic_DNA"/>
</dbReference>
<dbReference type="SUPFAM" id="SSF53474">
    <property type="entry name" value="alpha/beta-Hydrolases"/>
    <property type="match status" value="1"/>
</dbReference>
<dbReference type="Proteomes" id="UP000663834">
    <property type="component" value="Unassembled WGS sequence"/>
</dbReference>
<evidence type="ECO:0000313" key="13">
    <source>
        <dbReference type="EMBL" id="CAF3944399.1"/>
    </source>
</evidence>
<dbReference type="Proteomes" id="UP000663855">
    <property type="component" value="Unassembled WGS sequence"/>
</dbReference>
<dbReference type="EMBL" id="CAJNOW010014173">
    <property type="protein sequence ID" value="CAF1630187.1"/>
    <property type="molecule type" value="Genomic_DNA"/>
</dbReference>
<dbReference type="GO" id="GO:0016298">
    <property type="term" value="F:lipase activity"/>
    <property type="evidence" value="ECO:0007669"/>
    <property type="project" value="InterPro"/>
</dbReference>
<proteinExistence type="inferred from homology"/>
<dbReference type="Gene3D" id="3.40.50.1820">
    <property type="entry name" value="alpha/beta hydrolase"/>
    <property type="match status" value="1"/>
</dbReference>
<feature type="region of interest" description="Disordered" evidence="6">
    <location>
        <begin position="384"/>
        <end position="414"/>
    </location>
</feature>
<dbReference type="Proteomes" id="UP000681967">
    <property type="component" value="Unassembled WGS sequence"/>
</dbReference>
<evidence type="ECO:0000313" key="10">
    <source>
        <dbReference type="EMBL" id="CAF1630187.1"/>
    </source>
</evidence>
<feature type="binding site" evidence="4">
    <location>
        <position position="194"/>
    </location>
    <ligand>
        <name>Ca(2+)</name>
        <dbReference type="ChEBI" id="CHEBI:29108"/>
    </ligand>
</feature>
<dbReference type="EMBL" id="CAJOBH010004855">
    <property type="protein sequence ID" value="CAF4004913.1"/>
    <property type="molecule type" value="Genomic_DNA"/>
</dbReference>
<dbReference type="InterPro" id="IPR000734">
    <property type="entry name" value="TAG_lipase"/>
</dbReference>
<keyword evidence="3" id="KW-0964">Secreted</keyword>
<gene>
    <name evidence="14" type="ORF">BYL167_LOCUS13892</name>
    <name evidence="9" type="ORF">CJN711_LOCUS22745</name>
    <name evidence="12" type="ORF">GIL414_LOCUS2542</name>
    <name evidence="10" type="ORF">KQP761_LOCUS26047</name>
    <name evidence="11" type="ORF">MBJ925_LOCUS22677</name>
    <name evidence="13" type="ORF">SMN809_LOCUS8897</name>
</gene>
<evidence type="ECO:0000259" key="8">
    <source>
        <dbReference type="Pfam" id="PF00151"/>
    </source>
</evidence>
<evidence type="ECO:0000313" key="14">
    <source>
        <dbReference type="EMBL" id="CAF4004913.1"/>
    </source>
</evidence>
<name>A0A815LXX8_9BILA</name>
<evidence type="ECO:0000256" key="2">
    <source>
        <dbReference type="ARBA" id="ARBA00010701"/>
    </source>
</evidence>
<feature type="compositionally biased region" description="Basic residues" evidence="6">
    <location>
        <begin position="399"/>
        <end position="414"/>
    </location>
</feature>
<dbReference type="OrthoDB" id="199913at2759"/>
<dbReference type="GO" id="GO:0046872">
    <property type="term" value="F:metal ion binding"/>
    <property type="evidence" value="ECO:0007669"/>
    <property type="project" value="UniProtKB-KW"/>
</dbReference>
<dbReference type="InterPro" id="IPR016272">
    <property type="entry name" value="Lipase_LIPH"/>
</dbReference>
<keyword evidence="7" id="KW-0732">Signal</keyword>
<comment type="caution">
    <text evidence="9">The sequence shown here is derived from an EMBL/GenBank/DDBJ whole genome shotgun (WGS) entry which is preliminary data.</text>
</comment>
<dbReference type="GO" id="GO:0052689">
    <property type="term" value="F:carboxylic ester hydrolase activity"/>
    <property type="evidence" value="ECO:0007669"/>
    <property type="project" value="InterPro"/>
</dbReference>
<comment type="similarity">
    <text evidence="2 5">Belongs to the AB hydrolase superfamily. Lipase family.</text>
</comment>
<dbReference type="InterPro" id="IPR029058">
    <property type="entry name" value="AB_hydrolase_fold"/>
</dbReference>
<evidence type="ECO:0000256" key="3">
    <source>
        <dbReference type="ARBA" id="ARBA00022525"/>
    </source>
</evidence>
<evidence type="ECO:0000313" key="11">
    <source>
        <dbReference type="EMBL" id="CAF2103345.1"/>
    </source>
</evidence>
<dbReference type="EMBL" id="CAJNOV010010666">
    <property type="protein sequence ID" value="CAF1415947.1"/>
    <property type="molecule type" value="Genomic_DNA"/>
</dbReference>
<sequence>MLRPFLLFVYIAKIFVFIQKIKGTTEYDTYFHVFSKQNINKPITILWADTTKWLKERSLQNCSIKLIAHGYAERWNMDWRWDWVNEMKNEIINNKMNENLCVIAIDWEQGAREINFITAVSNADIAGQHLAEFIQNNLIDPKRLHCIGFSLGAHLCAFASNNYYTISNKKLRFARISGLDPSGPLLRKASIDKRLSSDDADFVDCIHTSTTFGLQEKSGHMDFFPDGGKSSAQGCEKFIKIEDNDETENRFRIKRFLYSRNRKENDTSEDMPKKSILGKIRDRLGALTPLKKVFLNIHAYIGCNHLRSPHYFISSINQCNFRAKLCSSWTDYLSKKCKDPVDNDLTYPRMGFYADKSNPIYKVGNGDYYLKTTPDKPYCALSLSSRSEKESKKQTSLKSKLKKKLSKVLPKKIG</sequence>